<evidence type="ECO:0000259" key="6">
    <source>
        <dbReference type="Pfam" id="PF00151"/>
    </source>
</evidence>
<comment type="subcellular location">
    <subcellularLocation>
        <location evidence="1">Secreted</location>
    </subcellularLocation>
</comment>
<dbReference type="SUPFAM" id="SSF53474">
    <property type="entry name" value="alpha/beta-Hydrolases"/>
    <property type="match status" value="1"/>
</dbReference>
<evidence type="ECO:0000256" key="5">
    <source>
        <dbReference type="SAM" id="SignalP"/>
    </source>
</evidence>
<comment type="caution">
    <text evidence="7">The sequence shown here is derived from an EMBL/GenBank/DDBJ whole genome shotgun (WGS) entry which is preliminary data.</text>
</comment>
<dbReference type="InterPro" id="IPR013818">
    <property type="entry name" value="Lipase"/>
</dbReference>
<gene>
    <name evidence="7" type="ORF">ODALV1_LOCUS11621</name>
</gene>
<reference evidence="7 8" key="1">
    <citation type="submission" date="2024-08" db="EMBL/GenBank/DDBJ databases">
        <authorList>
            <person name="Cucini C."/>
            <person name="Frati F."/>
        </authorList>
    </citation>
    <scope>NUCLEOTIDE SEQUENCE [LARGE SCALE GENOMIC DNA]</scope>
</reference>
<sequence length="335" mass="36255">MAKNNFLIASVLVLFAASVSAKSFQNTKDVVWFPNPNGDGSLLEAKLTPDSDTKIGDLKDVHFLLFTGNNQNTPDELFVGDASSLTNSHFIPNRPLKFLVHGFGGAHTHGFPWNTFKEFLKVDENQNFILVNWTVLADNSNYFGAVQNAQLVSQASADLIEFLIAQEVVKREDIHPIGFSLGGQVVGQIGSRVSEKLTRITALDPALPLFDVADLHNRTDPSDAIYVNVVHTAGILLGYTDPCGTADWYPNGGLTQPGCGVDLTGSCAHSRAPAFFLEGLLSQTEFRGVKCTSWNNFTGGLCDDNEVGVMGYSTPDTTTGVFYLRTNAESPFAQG</sequence>
<feature type="domain" description="Lipase" evidence="6">
    <location>
        <begin position="59"/>
        <end position="332"/>
    </location>
</feature>
<dbReference type="Gene3D" id="3.40.50.1820">
    <property type="entry name" value="alpha/beta hydrolase"/>
    <property type="match status" value="1"/>
</dbReference>
<evidence type="ECO:0000256" key="2">
    <source>
        <dbReference type="ARBA" id="ARBA00010701"/>
    </source>
</evidence>
<comment type="similarity">
    <text evidence="2 4">Belongs to the AB hydrolase superfamily. Lipase family.</text>
</comment>
<evidence type="ECO:0000256" key="1">
    <source>
        <dbReference type="ARBA" id="ARBA00004613"/>
    </source>
</evidence>
<feature type="signal peptide" evidence="5">
    <location>
        <begin position="1"/>
        <end position="21"/>
    </location>
</feature>
<feature type="chain" id="PRO_5047004035" description="Lipase domain-containing protein" evidence="5">
    <location>
        <begin position="22"/>
        <end position="335"/>
    </location>
</feature>
<protein>
    <recommendedName>
        <fullName evidence="6">Lipase domain-containing protein</fullName>
    </recommendedName>
</protein>
<dbReference type="InterPro" id="IPR029058">
    <property type="entry name" value="AB_hydrolase_fold"/>
</dbReference>
<dbReference type="PANTHER" id="PTHR11610:SF173">
    <property type="entry name" value="LIPASE DOMAIN-CONTAINING PROTEIN-RELATED"/>
    <property type="match status" value="1"/>
</dbReference>
<evidence type="ECO:0000256" key="3">
    <source>
        <dbReference type="ARBA" id="ARBA00022525"/>
    </source>
</evidence>
<dbReference type="PRINTS" id="PR00821">
    <property type="entry name" value="TAGLIPASE"/>
</dbReference>
<evidence type="ECO:0000256" key="4">
    <source>
        <dbReference type="RuleBase" id="RU004262"/>
    </source>
</evidence>
<evidence type="ECO:0000313" key="8">
    <source>
        <dbReference type="Proteomes" id="UP001642540"/>
    </source>
</evidence>
<dbReference type="PANTHER" id="PTHR11610">
    <property type="entry name" value="LIPASE"/>
    <property type="match status" value="1"/>
</dbReference>
<keyword evidence="8" id="KW-1185">Reference proteome</keyword>
<dbReference type="Pfam" id="PF00151">
    <property type="entry name" value="Lipase"/>
    <property type="match status" value="1"/>
</dbReference>
<dbReference type="Proteomes" id="UP001642540">
    <property type="component" value="Unassembled WGS sequence"/>
</dbReference>
<proteinExistence type="inferred from homology"/>
<keyword evidence="5" id="KW-0732">Signal</keyword>
<dbReference type="CDD" id="cd00707">
    <property type="entry name" value="Pancreat_lipase_like"/>
    <property type="match status" value="1"/>
</dbReference>
<dbReference type="EMBL" id="CAXLJM020000035">
    <property type="protein sequence ID" value="CAL8104003.1"/>
    <property type="molecule type" value="Genomic_DNA"/>
</dbReference>
<evidence type="ECO:0000313" key="7">
    <source>
        <dbReference type="EMBL" id="CAL8104003.1"/>
    </source>
</evidence>
<dbReference type="InterPro" id="IPR000734">
    <property type="entry name" value="TAG_lipase"/>
</dbReference>
<keyword evidence="3" id="KW-0964">Secreted</keyword>
<dbReference type="InterPro" id="IPR033906">
    <property type="entry name" value="Lipase_N"/>
</dbReference>
<organism evidence="7 8">
    <name type="scientific">Orchesella dallaii</name>
    <dbReference type="NCBI Taxonomy" id="48710"/>
    <lineage>
        <taxon>Eukaryota</taxon>
        <taxon>Metazoa</taxon>
        <taxon>Ecdysozoa</taxon>
        <taxon>Arthropoda</taxon>
        <taxon>Hexapoda</taxon>
        <taxon>Collembola</taxon>
        <taxon>Entomobryomorpha</taxon>
        <taxon>Entomobryoidea</taxon>
        <taxon>Orchesellidae</taxon>
        <taxon>Orchesellinae</taxon>
        <taxon>Orchesella</taxon>
    </lineage>
</organism>
<name>A0ABP1QLQ4_9HEXA</name>
<accession>A0ABP1QLQ4</accession>